<dbReference type="SMART" id="SM00271">
    <property type="entry name" value="DnaJ"/>
    <property type="match status" value="1"/>
</dbReference>
<evidence type="ECO:0000256" key="1">
    <source>
        <dbReference type="ARBA" id="ARBA00023186"/>
    </source>
</evidence>
<dbReference type="InterPro" id="IPR001623">
    <property type="entry name" value="DnaJ_domain"/>
</dbReference>
<proteinExistence type="predicted"/>
<evidence type="ECO:0000259" key="6">
    <source>
        <dbReference type="PROSITE" id="PS50076"/>
    </source>
</evidence>
<keyword evidence="7" id="KW-1185">Reference proteome</keyword>
<feature type="domain" description="J" evidence="6">
    <location>
        <begin position="29"/>
        <end position="93"/>
    </location>
</feature>
<dbReference type="InterPro" id="IPR036869">
    <property type="entry name" value="J_dom_sf"/>
</dbReference>
<evidence type="ECO:0000313" key="7">
    <source>
        <dbReference type="Proteomes" id="UP000694941"/>
    </source>
</evidence>
<dbReference type="Gene3D" id="1.10.287.110">
    <property type="entry name" value="DnaJ domain"/>
    <property type="match status" value="1"/>
</dbReference>
<dbReference type="Pfam" id="PF00226">
    <property type="entry name" value="DnaJ"/>
    <property type="match status" value="1"/>
</dbReference>
<dbReference type="Proteomes" id="UP000694941">
    <property type="component" value="Unplaced"/>
</dbReference>
<dbReference type="GeneID" id="106471523"/>
<evidence type="ECO:0000313" key="8">
    <source>
        <dbReference type="RefSeq" id="XP_013787576.1"/>
    </source>
</evidence>
<dbReference type="PANTHER" id="PTHR44360:SF1">
    <property type="entry name" value="DNAJ HOMOLOG SUBFAMILY B MEMBER 9"/>
    <property type="match status" value="1"/>
</dbReference>
<evidence type="ECO:0000256" key="2">
    <source>
        <dbReference type="ARBA" id="ARBA00040158"/>
    </source>
</evidence>
<evidence type="ECO:0000256" key="4">
    <source>
        <dbReference type="ARBA" id="ARBA00045428"/>
    </source>
</evidence>
<evidence type="ECO:0000256" key="3">
    <source>
        <dbReference type="ARBA" id="ARBA00041533"/>
    </source>
</evidence>
<dbReference type="InterPro" id="IPR051948">
    <property type="entry name" value="Hsp70_co-chaperone_J-domain"/>
</dbReference>
<reference evidence="8" key="1">
    <citation type="submission" date="2025-08" db="UniProtKB">
        <authorList>
            <consortium name="RefSeq"/>
        </authorList>
    </citation>
    <scope>IDENTIFICATION</scope>
    <source>
        <tissue evidence="8">Muscle</tissue>
    </source>
</reference>
<dbReference type="PROSITE" id="PS00636">
    <property type="entry name" value="DNAJ_1"/>
    <property type="match status" value="1"/>
</dbReference>
<dbReference type="InterPro" id="IPR018253">
    <property type="entry name" value="DnaJ_domain_CS"/>
</dbReference>
<name>A0ABM1BS28_LIMPO</name>
<protein>
    <recommendedName>
        <fullName evidence="2">DnaJ homolog subfamily B member 9</fullName>
    </recommendedName>
    <alternativeName>
        <fullName evidence="3">Endoplasmic reticulum DNA J domain-containing protein 4</fullName>
    </alternativeName>
</protein>
<comment type="function">
    <text evidence="4">Co-chaperone for Hsp70 protein HSPA5/BiP that acts as a key repressor of the ERN1/IRE1-mediated unfolded protein response (UPR). J domain-containing co-chaperones stimulate the ATPase activity of Hsp70 proteins and are required for efficient substrate recognition by Hsp70 proteins. In the unstressed endoplasmic reticulum, interacts with the luminal region of ERN1/IRE1 and selectively recruits HSPA5/BiP: HSPA5/BiP disrupts the dimerization of the active ERN1/IRE1 luminal region, thereby inactivating ERN1/IRE1. Also involved in endoplasmic reticulum-associated degradation (ERAD) of misfolded proteins. Required for survival of B-cell progenitors and normal antibody production.</text>
</comment>
<keyword evidence="1" id="KW-0143">Chaperone</keyword>
<dbReference type="PANTHER" id="PTHR44360">
    <property type="entry name" value="DNAJ HOMOLOG SUBFAMILY B MEMBER 9"/>
    <property type="match status" value="1"/>
</dbReference>
<dbReference type="SUPFAM" id="SSF46565">
    <property type="entry name" value="Chaperone J-domain"/>
    <property type="match status" value="1"/>
</dbReference>
<evidence type="ECO:0000256" key="5">
    <source>
        <dbReference type="ARBA" id="ARBA00046365"/>
    </source>
</evidence>
<dbReference type="PRINTS" id="PR00625">
    <property type="entry name" value="JDOMAIN"/>
</dbReference>
<gene>
    <name evidence="8" type="primary">LOC106471523</name>
</gene>
<dbReference type="RefSeq" id="XP_013787576.1">
    <property type="nucleotide sequence ID" value="XM_013932122.2"/>
</dbReference>
<sequence length="238" mass="27157">MNFQKFVILIALYGLVVFSGEVLGKIGKDYYKLLGIKPKATDREIKRAFRKLAVKYHPDKNKEKDAEEKFREIAQAYEVLSDPDKRKKYDQFGEAAFENGGEGPGGPHGFQFNFNEFFQNFDDAFAYHRGHRQGHDFHNHEGHGFRFQFGGPHSGFFDFDDLFSDMEPEEGPFAGGFGFNGFDPFGSGDSYFGTHFGNQHMSNHQFKAHHSHKSSGGSRCKTVTERRGNMVTTYTQCF</sequence>
<comment type="subunit">
    <text evidence="5">Interacts with HSPA5/BiP; interaction is direct. Interacts with ERN1/IRE1 (via the luminal region). Interacts with DERL1.</text>
</comment>
<dbReference type="CDD" id="cd06257">
    <property type="entry name" value="DnaJ"/>
    <property type="match status" value="1"/>
</dbReference>
<organism evidence="7 8">
    <name type="scientific">Limulus polyphemus</name>
    <name type="common">Atlantic horseshoe crab</name>
    <dbReference type="NCBI Taxonomy" id="6850"/>
    <lineage>
        <taxon>Eukaryota</taxon>
        <taxon>Metazoa</taxon>
        <taxon>Ecdysozoa</taxon>
        <taxon>Arthropoda</taxon>
        <taxon>Chelicerata</taxon>
        <taxon>Merostomata</taxon>
        <taxon>Xiphosura</taxon>
        <taxon>Limulidae</taxon>
        <taxon>Limulus</taxon>
    </lineage>
</organism>
<dbReference type="PROSITE" id="PS50076">
    <property type="entry name" value="DNAJ_2"/>
    <property type="match status" value="1"/>
</dbReference>
<accession>A0ABM1BS28</accession>